<organism evidence="2 3">
    <name type="scientific">Bacillus velezensis</name>
    <dbReference type="NCBI Taxonomy" id="492670"/>
    <lineage>
        <taxon>Bacteria</taxon>
        <taxon>Bacillati</taxon>
        <taxon>Bacillota</taxon>
        <taxon>Bacilli</taxon>
        <taxon>Bacillales</taxon>
        <taxon>Bacillaceae</taxon>
        <taxon>Bacillus</taxon>
        <taxon>Bacillus amyloliquefaciens group</taxon>
    </lineage>
</organism>
<evidence type="ECO:0000256" key="1">
    <source>
        <dbReference type="SAM" id="SignalP"/>
    </source>
</evidence>
<dbReference type="CDD" id="cd14670">
    <property type="entry name" value="BslA_like"/>
    <property type="match status" value="1"/>
</dbReference>
<dbReference type="NCBIfam" id="NF041828">
    <property type="entry name" value="hydrophobin_BslB"/>
    <property type="match status" value="1"/>
</dbReference>
<dbReference type="Proteomes" id="UP000587477">
    <property type="component" value="Chromosome"/>
</dbReference>
<dbReference type="Pfam" id="PF17735">
    <property type="entry name" value="BslA"/>
    <property type="match status" value="1"/>
</dbReference>
<dbReference type="InterPro" id="IPR049715">
    <property type="entry name" value="BslB-like"/>
</dbReference>
<protein>
    <submittedName>
        <fullName evidence="2">Uncharacterized protein</fullName>
    </submittedName>
</protein>
<feature type="chain" id="PRO_5031514491" evidence="1">
    <location>
        <begin position="31"/>
        <end position="154"/>
    </location>
</feature>
<dbReference type="AlphaFoldDB" id="A0A7W4QHR0"/>
<evidence type="ECO:0000313" key="2">
    <source>
        <dbReference type="EMBL" id="QOY27011.1"/>
    </source>
</evidence>
<proteinExistence type="predicted"/>
<accession>A0A7W4QHR0</accession>
<feature type="signal peptide" evidence="1">
    <location>
        <begin position="1"/>
        <end position="30"/>
    </location>
</feature>
<reference evidence="3" key="1">
    <citation type="submission" date="2020-10" db="EMBL/GenBank/DDBJ databases">
        <title>Complete genome sequence of Bacillus velezensis NST6.</title>
        <authorList>
            <person name="Choi J."/>
        </authorList>
    </citation>
    <scope>NUCLEOTIDE SEQUENCE [LARGE SCALE GENOMIC DNA]</scope>
    <source>
        <strain evidence="3">NST6</strain>
    </source>
</reference>
<sequence length="154" mass="16754">MMLKRKSFSAFLISAAVFSAVFLPSFHANAQSAVIEAKTVNSTKEYATSDIEVTYKPNALLAVGAVEFQFPDGFNATVRDSVNGRTLKETQILNYGKTVRLPLTLDLLGASEYNLVLVRKNLPRAGTYTIKGDYVNGLGAGSLYAETKLVIDPR</sequence>
<name>A0A7W4QHR0_BACVE</name>
<dbReference type="InterPro" id="IPR038480">
    <property type="entry name" value="YuaB-like_sf"/>
</dbReference>
<dbReference type="EMBL" id="CP063687">
    <property type="protein sequence ID" value="QOY27011.1"/>
    <property type="molecule type" value="Genomic_DNA"/>
</dbReference>
<dbReference type="Gene3D" id="2.60.40.3490">
    <property type="match status" value="1"/>
</dbReference>
<dbReference type="InterPro" id="IPR034650">
    <property type="entry name" value="YuaB-like"/>
</dbReference>
<gene>
    <name evidence="2" type="primary">yweA</name>
    <name evidence="2" type="ORF">BACVE_002022</name>
</gene>
<keyword evidence="1" id="KW-0732">Signal</keyword>
<evidence type="ECO:0000313" key="3">
    <source>
        <dbReference type="Proteomes" id="UP000587477"/>
    </source>
</evidence>